<feature type="domain" description="Putative host cell surface-exposed lipoprotein Ltp-like HTH region" evidence="2">
    <location>
        <begin position="188"/>
        <end position="229"/>
    </location>
</feature>
<gene>
    <name evidence="3" type="ORF">ACFP71_08125</name>
</gene>
<dbReference type="Proteomes" id="UP001596305">
    <property type="component" value="Unassembled WGS sequence"/>
</dbReference>
<keyword evidence="3" id="KW-0449">Lipoprotein</keyword>
<protein>
    <submittedName>
        <fullName evidence="3">Ltp family lipoprotein</fullName>
    </submittedName>
</protein>
<feature type="domain" description="Putative host cell surface-exposed lipoprotein Ltp-like HTH region" evidence="2">
    <location>
        <begin position="237"/>
        <end position="279"/>
    </location>
</feature>
<dbReference type="Gene3D" id="1.10.10.10">
    <property type="entry name" value="Winged helix-like DNA-binding domain superfamily/Winged helix DNA-binding domain"/>
    <property type="match status" value="2"/>
</dbReference>
<accession>A0ABW1X984</accession>
<organism evidence="3 4">
    <name type="scientific">Oerskovia paurometabola</name>
    <dbReference type="NCBI Taxonomy" id="162170"/>
    <lineage>
        <taxon>Bacteria</taxon>
        <taxon>Bacillati</taxon>
        <taxon>Actinomycetota</taxon>
        <taxon>Actinomycetes</taxon>
        <taxon>Micrococcales</taxon>
        <taxon>Cellulomonadaceae</taxon>
        <taxon>Oerskovia</taxon>
    </lineage>
</organism>
<dbReference type="Pfam" id="PF07553">
    <property type="entry name" value="Lipoprotein_Ltp"/>
    <property type="match status" value="2"/>
</dbReference>
<feature type="region of interest" description="Disordered" evidence="1">
    <location>
        <begin position="1"/>
        <end position="70"/>
    </location>
</feature>
<name>A0ABW1X984_9CELL</name>
<dbReference type="EMBL" id="JBHSTM010000004">
    <property type="protein sequence ID" value="MFC6424787.1"/>
    <property type="molecule type" value="Genomic_DNA"/>
</dbReference>
<reference evidence="4" key="1">
    <citation type="journal article" date="2019" name="Int. J. Syst. Evol. Microbiol.">
        <title>The Global Catalogue of Microorganisms (GCM) 10K type strain sequencing project: providing services to taxonomists for standard genome sequencing and annotation.</title>
        <authorList>
            <consortium name="The Broad Institute Genomics Platform"/>
            <consortium name="The Broad Institute Genome Sequencing Center for Infectious Disease"/>
            <person name="Wu L."/>
            <person name="Ma J."/>
        </authorList>
    </citation>
    <scope>NUCLEOTIDE SEQUENCE [LARGE SCALE GENOMIC DNA]</scope>
    <source>
        <strain evidence="4">CCUG 47105</strain>
    </source>
</reference>
<keyword evidence="4" id="KW-1185">Reference proteome</keyword>
<feature type="compositionally biased region" description="Pro residues" evidence="1">
    <location>
        <begin position="9"/>
        <end position="31"/>
    </location>
</feature>
<evidence type="ECO:0000313" key="4">
    <source>
        <dbReference type="Proteomes" id="UP001596305"/>
    </source>
</evidence>
<dbReference type="InterPro" id="IPR011434">
    <property type="entry name" value="Ltp-like_HTH"/>
</dbReference>
<comment type="caution">
    <text evidence="3">The sequence shown here is derived from an EMBL/GenBank/DDBJ whole genome shotgun (WGS) entry which is preliminary data.</text>
</comment>
<evidence type="ECO:0000259" key="2">
    <source>
        <dbReference type="Pfam" id="PF07553"/>
    </source>
</evidence>
<feature type="region of interest" description="Disordered" evidence="1">
    <location>
        <begin position="107"/>
        <end position="133"/>
    </location>
</feature>
<feature type="compositionally biased region" description="Low complexity" evidence="1">
    <location>
        <begin position="50"/>
        <end position="63"/>
    </location>
</feature>
<sequence>MALRYNSPPNWPSPPEGWTPPPGWKPDPSWEPAPQGWDFWVDDSLDGFVGTSTSPSASTGAAEPAPPSFAGKRATNSWFVRHKVLTGIGAASILLIVLVAALSGNGDGASERSVAGSTATQDGQDDEKSAEEIAAEETAEAERLAEEEAAAAAQAETKRLAEEQRIADEAAAAAAAAAETARLGSVAQQNAYRSAVNYLDLTAFSRSGLAGQLEFEGFSTPDAEFAIARLEAEGGVDWNAQAAASAANYLELTSFSRSGLIDQLTFEGYTAEQAEHGVSTTGL</sequence>
<evidence type="ECO:0000313" key="3">
    <source>
        <dbReference type="EMBL" id="MFC6424787.1"/>
    </source>
</evidence>
<dbReference type="InterPro" id="IPR036388">
    <property type="entry name" value="WH-like_DNA-bd_sf"/>
</dbReference>
<proteinExistence type="predicted"/>
<evidence type="ECO:0000256" key="1">
    <source>
        <dbReference type="SAM" id="MobiDB-lite"/>
    </source>
</evidence>
<dbReference type="RefSeq" id="WP_204809186.1">
    <property type="nucleotide sequence ID" value="NZ_BAAAIY010000003.1"/>
</dbReference>